<keyword evidence="2" id="KW-1133">Transmembrane helix</keyword>
<feature type="compositionally biased region" description="Basic and acidic residues" evidence="1">
    <location>
        <begin position="36"/>
        <end position="50"/>
    </location>
</feature>
<feature type="region of interest" description="Disordered" evidence="1">
    <location>
        <begin position="23"/>
        <end position="141"/>
    </location>
</feature>
<evidence type="ECO:0000313" key="4">
    <source>
        <dbReference type="Proteomes" id="UP001472866"/>
    </source>
</evidence>
<feature type="transmembrane region" description="Helical" evidence="2">
    <location>
        <begin position="156"/>
        <end position="176"/>
    </location>
</feature>
<evidence type="ECO:0000256" key="1">
    <source>
        <dbReference type="SAM" id="MobiDB-lite"/>
    </source>
</evidence>
<reference evidence="3 4" key="1">
    <citation type="submission" date="2024-03" db="EMBL/GenBank/DDBJ databases">
        <title>Complete genome sequence of the green alga Chloropicon roscoffensis RCC1871.</title>
        <authorList>
            <person name="Lemieux C."/>
            <person name="Pombert J.-F."/>
            <person name="Otis C."/>
            <person name="Turmel M."/>
        </authorList>
    </citation>
    <scope>NUCLEOTIDE SEQUENCE [LARGE SCALE GENOMIC DNA]</scope>
    <source>
        <strain evidence="3 4">RCC1871</strain>
    </source>
</reference>
<accession>A0AAX4P9U2</accession>
<proteinExistence type="predicted"/>
<evidence type="ECO:0000313" key="3">
    <source>
        <dbReference type="EMBL" id="WZN62997.1"/>
    </source>
</evidence>
<protein>
    <recommendedName>
        <fullName evidence="5">Transmembrane protein</fullName>
    </recommendedName>
</protein>
<name>A0AAX4P9U2_9CHLO</name>
<sequence length="209" mass="22803">MSESRRSDEDVIDFGVEVRAANQVASTSGSGLRRRSFADRLREASGEVVREGQQGGPSSAKPGFFAKASVGDGDDRVPRLEEDSDEEEAMMPGREAPTSESENEEGLSSYDEDGEEDSIEETTDGDGERESSEGSAGEGSELGSWTSFFVRCARTALPYAYMVFVSLALGYFLYLVNAQQREIHGLQSRIQSIEQACGRRRAESAHRPP</sequence>
<keyword evidence="2" id="KW-0812">Transmembrane</keyword>
<dbReference type="AlphaFoldDB" id="A0AAX4P9U2"/>
<evidence type="ECO:0008006" key="5">
    <source>
        <dbReference type="Google" id="ProtNLM"/>
    </source>
</evidence>
<keyword evidence="4" id="KW-1185">Reference proteome</keyword>
<organism evidence="3 4">
    <name type="scientific">Chloropicon roscoffensis</name>
    <dbReference type="NCBI Taxonomy" id="1461544"/>
    <lineage>
        <taxon>Eukaryota</taxon>
        <taxon>Viridiplantae</taxon>
        <taxon>Chlorophyta</taxon>
        <taxon>Chloropicophyceae</taxon>
        <taxon>Chloropicales</taxon>
        <taxon>Chloropicaceae</taxon>
        <taxon>Chloropicon</taxon>
    </lineage>
</organism>
<evidence type="ECO:0000256" key="2">
    <source>
        <dbReference type="SAM" id="Phobius"/>
    </source>
</evidence>
<dbReference type="EMBL" id="CP151506">
    <property type="protein sequence ID" value="WZN62997.1"/>
    <property type="molecule type" value="Genomic_DNA"/>
</dbReference>
<gene>
    <name evidence="3" type="ORF">HKI87_06g45420</name>
</gene>
<feature type="compositionally biased region" description="Acidic residues" evidence="1">
    <location>
        <begin position="101"/>
        <end position="125"/>
    </location>
</feature>
<keyword evidence="2" id="KW-0472">Membrane</keyword>
<dbReference type="Proteomes" id="UP001472866">
    <property type="component" value="Chromosome 06"/>
</dbReference>